<dbReference type="Proteomes" id="UP001165685">
    <property type="component" value="Unassembled WGS sequence"/>
</dbReference>
<sequence length="85" mass="9415">MGQVVERLCAASVWRLLTARLGWTLQRPARRAAERAEAAIAHCETVRWDLLIGGEGEEPPLRAHVDEFDEQGGQAMVDFARVESG</sequence>
<evidence type="ECO:0000313" key="3">
    <source>
        <dbReference type="Proteomes" id="UP001165685"/>
    </source>
</evidence>
<comment type="caution">
    <text evidence="2">The sequence shown here is derived from an EMBL/GenBank/DDBJ whole genome shotgun (WGS) entry which is preliminary data.</text>
</comment>
<gene>
    <name evidence="2" type="ORF">O4U47_28835</name>
</gene>
<evidence type="ECO:0000259" key="1">
    <source>
        <dbReference type="Pfam" id="PF13592"/>
    </source>
</evidence>
<dbReference type="InterPro" id="IPR025959">
    <property type="entry name" value="Winged_HTH_dom"/>
</dbReference>
<proteinExistence type="predicted"/>
<reference evidence="2" key="1">
    <citation type="submission" date="2023-01" db="EMBL/GenBank/DDBJ databases">
        <title>Draft genome sequence of Nocardiopsis sp. LSu2-4 isolated from halophytes.</title>
        <authorList>
            <person name="Duangmal K."/>
            <person name="Chantavorakit T."/>
        </authorList>
    </citation>
    <scope>NUCLEOTIDE SEQUENCE</scope>
    <source>
        <strain evidence="2">LSu2-4</strain>
    </source>
</reference>
<organism evidence="2 3">
    <name type="scientific">Nocardiopsis suaedae</name>
    <dbReference type="NCBI Taxonomy" id="3018444"/>
    <lineage>
        <taxon>Bacteria</taxon>
        <taxon>Bacillati</taxon>
        <taxon>Actinomycetota</taxon>
        <taxon>Actinomycetes</taxon>
        <taxon>Streptosporangiales</taxon>
        <taxon>Nocardiopsidaceae</taxon>
        <taxon>Nocardiopsis</taxon>
    </lineage>
</organism>
<feature type="domain" description="Winged helix-turn helix" evidence="1">
    <location>
        <begin position="8"/>
        <end position="41"/>
    </location>
</feature>
<evidence type="ECO:0000313" key="2">
    <source>
        <dbReference type="EMBL" id="MDA2808549.1"/>
    </source>
</evidence>
<accession>A0ABT4TWC3</accession>
<dbReference type="EMBL" id="JAQFWP010000090">
    <property type="protein sequence ID" value="MDA2808549.1"/>
    <property type="molecule type" value="Genomic_DNA"/>
</dbReference>
<dbReference type="Pfam" id="PF13592">
    <property type="entry name" value="HTH_33"/>
    <property type="match status" value="1"/>
</dbReference>
<protein>
    <submittedName>
        <fullName evidence="2">Winged helix-turn-helix domain-containing protein</fullName>
    </submittedName>
</protein>
<name>A0ABT4TWC3_9ACTN</name>
<keyword evidence="3" id="KW-1185">Reference proteome</keyword>